<evidence type="ECO:0000256" key="1">
    <source>
        <dbReference type="SAM" id="SignalP"/>
    </source>
</evidence>
<gene>
    <name evidence="2" type="ORF">Q31b_55240</name>
</gene>
<organism evidence="2 3">
    <name type="scientific">Novipirellula aureliae</name>
    <dbReference type="NCBI Taxonomy" id="2527966"/>
    <lineage>
        <taxon>Bacteria</taxon>
        <taxon>Pseudomonadati</taxon>
        <taxon>Planctomycetota</taxon>
        <taxon>Planctomycetia</taxon>
        <taxon>Pirellulales</taxon>
        <taxon>Pirellulaceae</taxon>
        <taxon>Novipirellula</taxon>
    </lineage>
</organism>
<keyword evidence="1" id="KW-0732">Signal</keyword>
<dbReference type="AlphaFoldDB" id="A0A5C6DCS0"/>
<evidence type="ECO:0000313" key="2">
    <source>
        <dbReference type="EMBL" id="TWU34570.1"/>
    </source>
</evidence>
<reference evidence="2 3" key="1">
    <citation type="submission" date="2019-02" db="EMBL/GenBank/DDBJ databases">
        <title>Deep-cultivation of Planctomycetes and their phenomic and genomic characterization uncovers novel biology.</title>
        <authorList>
            <person name="Wiegand S."/>
            <person name="Jogler M."/>
            <person name="Boedeker C."/>
            <person name="Pinto D."/>
            <person name="Vollmers J."/>
            <person name="Rivas-Marin E."/>
            <person name="Kohn T."/>
            <person name="Peeters S.H."/>
            <person name="Heuer A."/>
            <person name="Rast P."/>
            <person name="Oberbeckmann S."/>
            <person name="Bunk B."/>
            <person name="Jeske O."/>
            <person name="Meyerdierks A."/>
            <person name="Storesund J.E."/>
            <person name="Kallscheuer N."/>
            <person name="Luecker S."/>
            <person name="Lage O.M."/>
            <person name="Pohl T."/>
            <person name="Merkel B.J."/>
            <person name="Hornburger P."/>
            <person name="Mueller R.-W."/>
            <person name="Bruemmer F."/>
            <person name="Labrenz M."/>
            <person name="Spormann A.M."/>
            <person name="Op Den Camp H."/>
            <person name="Overmann J."/>
            <person name="Amann R."/>
            <person name="Jetten M.S.M."/>
            <person name="Mascher T."/>
            <person name="Medema M.H."/>
            <person name="Devos D.P."/>
            <person name="Kaster A.-K."/>
            <person name="Ovreas L."/>
            <person name="Rohde M."/>
            <person name="Galperin M.Y."/>
            <person name="Jogler C."/>
        </authorList>
    </citation>
    <scope>NUCLEOTIDE SEQUENCE [LARGE SCALE GENOMIC DNA]</scope>
    <source>
        <strain evidence="2 3">Q31b</strain>
    </source>
</reference>
<dbReference type="PROSITE" id="PS51257">
    <property type="entry name" value="PROKAR_LIPOPROTEIN"/>
    <property type="match status" value="1"/>
</dbReference>
<comment type="caution">
    <text evidence="2">The sequence shown here is derived from an EMBL/GenBank/DDBJ whole genome shotgun (WGS) entry which is preliminary data.</text>
</comment>
<dbReference type="EMBL" id="SJPY01000011">
    <property type="protein sequence ID" value="TWU34570.1"/>
    <property type="molecule type" value="Genomic_DNA"/>
</dbReference>
<name>A0A5C6DCS0_9BACT</name>
<feature type="chain" id="PRO_5022962576" description="Secreted protein" evidence="1">
    <location>
        <begin position="26"/>
        <end position="65"/>
    </location>
</feature>
<proteinExistence type="predicted"/>
<feature type="signal peptide" evidence="1">
    <location>
        <begin position="1"/>
        <end position="25"/>
    </location>
</feature>
<keyword evidence="3" id="KW-1185">Reference proteome</keyword>
<accession>A0A5C6DCS0</accession>
<protein>
    <recommendedName>
        <fullName evidence="4">Secreted protein</fullName>
    </recommendedName>
</protein>
<evidence type="ECO:0008006" key="4">
    <source>
        <dbReference type="Google" id="ProtNLM"/>
    </source>
</evidence>
<dbReference type="Proteomes" id="UP000315471">
    <property type="component" value="Unassembled WGS sequence"/>
</dbReference>
<evidence type="ECO:0000313" key="3">
    <source>
        <dbReference type="Proteomes" id="UP000315471"/>
    </source>
</evidence>
<sequence length="65" mass="7272" precursor="true">MKASYQNKMTHRIALSFLLPMSVFSALWIAGCSEPAAEVVEETDEYTFDEIMAQVAAEEVEEESP</sequence>